<dbReference type="InterPro" id="IPR036890">
    <property type="entry name" value="HATPase_C_sf"/>
</dbReference>
<evidence type="ECO:0000313" key="10">
    <source>
        <dbReference type="Proteomes" id="UP000667802"/>
    </source>
</evidence>
<reference evidence="10" key="1">
    <citation type="journal article" date="2021" name="Science">
        <title>Hunting the eagle killer: A cyanobacterial neurotoxin causes vacuolar myelinopathy.</title>
        <authorList>
            <person name="Breinlinger S."/>
            <person name="Phillips T.J."/>
            <person name="Haram B.N."/>
            <person name="Mares J."/>
            <person name="Martinez Yerena J.A."/>
            <person name="Hrouzek P."/>
            <person name="Sobotka R."/>
            <person name="Henderson W.M."/>
            <person name="Schmieder P."/>
            <person name="Williams S.M."/>
            <person name="Lauderdale J.D."/>
            <person name="Wilde H.D."/>
            <person name="Gerrin W."/>
            <person name="Kust A."/>
            <person name="Washington J.W."/>
            <person name="Wagner C."/>
            <person name="Geier B."/>
            <person name="Liebeke M."/>
            <person name="Enke H."/>
            <person name="Niedermeyer T.H.J."/>
            <person name="Wilde S.B."/>
        </authorList>
    </citation>
    <scope>NUCLEOTIDE SEQUENCE [LARGE SCALE GENOMIC DNA]</scope>
    <source>
        <strain evidence="10">Thurmond2011</strain>
    </source>
</reference>
<dbReference type="EC" id="2.7.13.3" evidence="2"/>
<organism evidence="9 10">
    <name type="scientific">Aetokthonos hydrillicola Thurmond2011</name>
    <dbReference type="NCBI Taxonomy" id="2712845"/>
    <lineage>
        <taxon>Bacteria</taxon>
        <taxon>Bacillati</taxon>
        <taxon>Cyanobacteriota</taxon>
        <taxon>Cyanophyceae</taxon>
        <taxon>Nostocales</taxon>
        <taxon>Hapalosiphonaceae</taxon>
        <taxon>Aetokthonos</taxon>
    </lineage>
</organism>
<keyword evidence="6 9" id="KW-0067">ATP-binding</keyword>
<dbReference type="GO" id="GO:0005524">
    <property type="term" value="F:ATP binding"/>
    <property type="evidence" value="ECO:0007669"/>
    <property type="project" value="UniProtKB-KW"/>
</dbReference>
<proteinExistence type="predicted"/>
<dbReference type="PRINTS" id="PR00344">
    <property type="entry name" value="BCTRLSENSOR"/>
</dbReference>
<evidence type="ECO:0000256" key="2">
    <source>
        <dbReference type="ARBA" id="ARBA00012438"/>
    </source>
</evidence>
<gene>
    <name evidence="9" type="ORF">G7B40_020880</name>
</gene>
<dbReference type="InterPro" id="IPR005467">
    <property type="entry name" value="His_kinase_dom"/>
</dbReference>
<protein>
    <recommendedName>
        <fullName evidence="2">histidine kinase</fullName>
        <ecNumber evidence="2">2.7.13.3</ecNumber>
    </recommendedName>
</protein>
<evidence type="ECO:0000259" key="8">
    <source>
        <dbReference type="PROSITE" id="PS50109"/>
    </source>
</evidence>
<evidence type="ECO:0000256" key="1">
    <source>
        <dbReference type="ARBA" id="ARBA00000085"/>
    </source>
</evidence>
<evidence type="ECO:0000313" key="9">
    <source>
        <dbReference type="EMBL" id="MDR9897002.1"/>
    </source>
</evidence>
<dbReference type="Proteomes" id="UP000667802">
    <property type="component" value="Unassembled WGS sequence"/>
</dbReference>
<dbReference type="InterPro" id="IPR004358">
    <property type="entry name" value="Sig_transdc_His_kin-like_C"/>
</dbReference>
<dbReference type="EMBL" id="JAALHA020000010">
    <property type="protein sequence ID" value="MDR9897002.1"/>
    <property type="molecule type" value="Genomic_DNA"/>
</dbReference>
<dbReference type="PANTHER" id="PTHR43065:SF46">
    <property type="entry name" value="C4-DICARBOXYLATE TRANSPORT SENSOR PROTEIN DCTB"/>
    <property type="match status" value="1"/>
</dbReference>
<dbReference type="PANTHER" id="PTHR43065">
    <property type="entry name" value="SENSOR HISTIDINE KINASE"/>
    <property type="match status" value="1"/>
</dbReference>
<evidence type="ECO:0000256" key="6">
    <source>
        <dbReference type="ARBA" id="ARBA00022840"/>
    </source>
</evidence>
<dbReference type="PROSITE" id="PS50109">
    <property type="entry name" value="HIS_KIN"/>
    <property type="match status" value="1"/>
</dbReference>
<name>A0AAP5MAM5_9CYAN</name>
<keyword evidence="5" id="KW-0418">Kinase</keyword>
<dbReference type="SUPFAM" id="SSF55874">
    <property type="entry name" value="ATPase domain of HSP90 chaperone/DNA topoisomerase II/histidine kinase"/>
    <property type="match status" value="1"/>
</dbReference>
<keyword evidence="7" id="KW-0902">Two-component regulatory system</keyword>
<comment type="caution">
    <text evidence="9">The sequence shown here is derived from an EMBL/GenBank/DDBJ whole genome shotgun (WGS) entry which is preliminary data.</text>
</comment>
<evidence type="ECO:0000256" key="7">
    <source>
        <dbReference type="ARBA" id="ARBA00023012"/>
    </source>
</evidence>
<evidence type="ECO:0000256" key="3">
    <source>
        <dbReference type="ARBA" id="ARBA00022679"/>
    </source>
</evidence>
<dbReference type="Gene3D" id="3.30.565.10">
    <property type="entry name" value="Histidine kinase-like ATPase, C-terminal domain"/>
    <property type="match status" value="1"/>
</dbReference>
<keyword evidence="4" id="KW-0547">Nucleotide-binding</keyword>
<evidence type="ECO:0000256" key="4">
    <source>
        <dbReference type="ARBA" id="ARBA00022741"/>
    </source>
</evidence>
<dbReference type="Pfam" id="PF02518">
    <property type="entry name" value="HATPase_c"/>
    <property type="match status" value="1"/>
</dbReference>
<dbReference type="AlphaFoldDB" id="A0AAP5MAM5"/>
<feature type="domain" description="Histidine kinase" evidence="8">
    <location>
        <begin position="1"/>
        <end position="82"/>
    </location>
</feature>
<keyword evidence="10" id="KW-1185">Reference proteome</keyword>
<sequence length="82" mass="9091">MRTEVIDHHQIRIGIFNTGSFIPLDLQERIFEPFFTIKLVGTAKGLGLFVSYSIIKKHGGTLTVNSQPCEGTEFIISIPISA</sequence>
<accession>A0AAP5MAM5</accession>
<dbReference type="GO" id="GO:0004673">
    <property type="term" value="F:protein histidine kinase activity"/>
    <property type="evidence" value="ECO:0007669"/>
    <property type="project" value="UniProtKB-EC"/>
</dbReference>
<dbReference type="InterPro" id="IPR003594">
    <property type="entry name" value="HATPase_dom"/>
</dbReference>
<comment type="catalytic activity">
    <reaction evidence="1">
        <text>ATP + protein L-histidine = ADP + protein N-phospho-L-histidine.</text>
        <dbReference type="EC" id="2.7.13.3"/>
    </reaction>
</comment>
<dbReference type="GO" id="GO:0000160">
    <property type="term" value="P:phosphorelay signal transduction system"/>
    <property type="evidence" value="ECO:0007669"/>
    <property type="project" value="UniProtKB-KW"/>
</dbReference>
<keyword evidence="3" id="KW-0808">Transferase</keyword>
<evidence type="ECO:0000256" key="5">
    <source>
        <dbReference type="ARBA" id="ARBA00022777"/>
    </source>
</evidence>
<dbReference type="RefSeq" id="WP_310834049.1">
    <property type="nucleotide sequence ID" value="NZ_JAALHA020000010.1"/>
</dbReference>